<gene>
    <name evidence="1" type="ORF">Aple_025480</name>
</gene>
<name>A0A5M3XFZ0_9ACTN</name>
<comment type="caution">
    <text evidence="1">The sequence shown here is derived from an EMBL/GenBank/DDBJ whole genome shotgun (WGS) entry which is preliminary data.</text>
</comment>
<evidence type="ECO:0000313" key="1">
    <source>
        <dbReference type="EMBL" id="GES19652.1"/>
    </source>
</evidence>
<dbReference type="EMBL" id="BLAF01000013">
    <property type="protein sequence ID" value="GES19652.1"/>
    <property type="molecule type" value="Genomic_DNA"/>
</dbReference>
<evidence type="ECO:0000313" key="2">
    <source>
        <dbReference type="Proteomes" id="UP000377595"/>
    </source>
</evidence>
<proteinExistence type="predicted"/>
<keyword evidence="2" id="KW-1185">Reference proteome</keyword>
<sequence>MLPPDEFPLLRATLGYPATPQARAFVEKKTENIAGSGQTRWDVMSADLTIEFLVAMRKRINDRGSSKL</sequence>
<accession>A0A5M3XFZ0</accession>
<dbReference type="Proteomes" id="UP000377595">
    <property type="component" value="Unassembled WGS sequence"/>
</dbReference>
<organism evidence="1 2">
    <name type="scientific">Acrocarpospora pleiomorpha</name>
    <dbReference type="NCBI Taxonomy" id="90975"/>
    <lineage>
        <taxon>Bacteria</taxon>
        <taxon>Bacillati</taxon>
        <taxon>Actinomycetota</taxon>
        <taxon>Actinomycetes</taxon>
        <taxon>Streptosporangiales</taxon>
        <taxon>Streptosporangiaceae</taxon>
        <taxon>Acrocarpospora</taxon>
    </lineage>
</organism>
<dbReference type="AlphaFoldDB" id="A0A5M3XFZ0"/>
<reference evidence="1 2" key="1">
    <citation type="submission" date="2019-10" db="EMBL/GenBank/DDBJ databases">
        <title>Whole genome shotgun sequence of Acrocarpospora pleiomorpha NBRC 16267.</title>
        <authorList>
            <person name="Ichikawa N."/>
            <person name="Kimura A."/>
            <person name="Kitahashi Y."/>
            <person name="Komaki H."/>
            <person name="Oguchi A."/>
        </authorList>
    </citation>
    <scope>NUCLEOTIDE SEQUENCE [LARGE SCALE GENOMIC DNA]</scope>
    <source>
        <strain evidence="1 2">NBRC 16267</strain>
    </source>
</reference>
<protein>
    <submittedName>
        <fullName evidence="1">Uncharacterized protein</fullName>
    </submittedName>
</protein>